<sequence length="237" mass="25764">MDEDDVRRAIGLADSCELMAAAFAFPDAELAAALADGSLQSDALACLADAGAATATVDKAAAALSAFDGADVVGLADRMRKGHTILYLTPGVDVPIWPYEASFRYTAEGHEGSPALFRSARTLDVERHMREAGVLPKTARKEPSDSVWNEFSFLSFLYGSLAAAEQEGRRDDAAVWSGRAVRFWDEHLGCWIPAFMGRTREEAFLQTYGVEYAALALMGELFLSVLDADIDQRKKRC</sequence>
<reference evidence="1 2" key="1">
    <citation type="journal article" date="2018" name="Elife">
        <title>Discovery and characterization of a prevalent human gut bacterial enzyme sufficient for the inactivation of a family of plant toxins.</title>
        <authorList>
            <person name="Koppel N."/>
            <person name="Bisanz J.E."/>
            <person name="Pandelia M.E."/>
            <person name="Turnbaugh P.J."/>
            <person name="Balskus E.P."/>
        </authorList>
    </citation>
    <scope>NUCLEOTIDE SEQUENCE [LARGE SCALE GENOMIC DNA]</scope>
    <source>
        <strain evidence="1 2">3C</strain>
    </source>
</reference>
<dbReference type="RefSeq" id="WP_015539367.1">
    <property type="nucleotide sequence ID" value="NZ_CABMMS010000008.1"/>
</dbReference>
<dbReference type="SUPFAM" id="SSF89155">
    <property type="entry name" value="TorD-like"/>
    <property type="match status" value="1"/>
</dbReference>
<organism evidence="1 2">
    <name type="scientific">Gordonibacter pamelaeae</name>
    <dbReference type="NCBI Taxonomy" id="471189"/>
    <lineage>
        <taxon>Bacteria</taxon>
        <taxon>Bacillati</taxon>
        <taxon>Actinomycetota</taxon>
        <taxon>Coriobacteriia</taxon>
        <taxon>Eggerthellales</taxon>
        <taxon>Eggerthellaceae</taxon>
        <taxon>Gordonibacter</taxon>
    </lineage>
</organism>
<dbReference type="GeneID" id="78360512"/>
<evidence type="ECO:0008006" key="3">
    <source>
        <dbReference type="Google" id="ProtNLM"/>
    </source>
</evidence>
<dbReference type="OrthoDB" id="3173487at2"/>
<evidence type="ECO:0000313" key="1">
    <source>
        <dbReference type="EMBL" id="RDB62954.1"/>
    </source>
</evidence>
<proteinExistence type="predicted"/>
<dbReference type="Gene3D" id="1.10.3480.10">
    <property type="entry name" value="TorD-like"/>
    <property type="match status" value="1"/>
</dbReference>
<evidence type="ECO:0000313" key="2">
    <source>
        <dbReference type="Proteomes" id="UP000254000"/>
    </source>
</evidence>
<dbReference type="EMBL" id="PPTS01000008">
    <property type="protein sequence ID" value="RDB62954.1"/>
    <property type="molecule type" value="Genomic_DNA"/>
</dbReference>
<dbReference type="Pfam" id="PF02613">
    <property type="entry name" value="Nitrate_red_del"/>
    <property type="match status" value="1"/>
</dbReference>
<dbReference type="InterPro" id="IPR020945">
    <property type="entry name" value="DMSO/NO3_reduct_chaperone"/>
</dbReference>
<accession>A0A369LUZ2</accession>
<dbReference type="AlphaFoldDB" id="A0A369LUZ2"/>
<name>A0A369LUZ2_9ACTN</name>
<dbReference type="Proteomes" id="UP000254000">
    <property type="component" value="Unassembled WGS sequence"/>
</dbReference>
<gene>
    <name evidence="1" type="ORF">C1877_12490</name>
</gene>
<dbReference type="InterPro" id="IPR036411">
    <property type="entry name" value="TorD-like_sf"/>
</dbReference>
<keyword evidence="2" id="KW-1185">Reference proteome</keyword>
<comment type="caution">
    <text evidence="1">The sequence shown here is derived from an EMBL/GenBank/DDBJ whole genome shotgun (WGS) entry which is preliminary data.</text>
</comment>
<protein>
    <recommendedName>
        <fullName evidence="3">Molecular chaperone TorD</fullName>
    </recommendedName>
</protein>